<feature type="transmembrane region" description="Helical" evidence="1">
    <location>
        <begin position="78"/>
        <end position="97"/>
    </location>
</feature>
<feature type="transmembrane region" description="Helical" evidence="1">
    <location>
        <begin position="37"/>
        <end position="57"/>
    </location>
</feature>
<sequence length="259" mass="28413">MLYAGFIHSNAYYSYFHLDTFAIGFDSLELAVRSLRLATFPVLIALALVVVLPRVPELLTALGVRQDLLGKLSEAGRVAARAYPAFVVAGVVVMLLWRYVQPFGWAAPVLVAGGLLLGQTQTARASEPGGGTRGGRVWRRGVPIVVAGLFLMWAVALVAGDLGRADAHGDEHRIVRRVAVVVLSTDRLSMSGSPSLHSEDLGARTHYRYRYTGLRLLVERSGRYYLLPLDWTRATGTTYIIQDDDSIRLELLPGVQPRE</sequence>
<keyword evidence="3" id="KW-1185">Reference proteome</keyword>
<accession>A0A1V4A1W7</accession>
<gene>
    <name evidence="2" type="ORF">B1H18_28300</name>
</gene>
<reference evidence="2 3" key="1">
    <citation type="submission" date="2017-02" db="EMBL/GenBank/DDBJ databases">
        <title>Draft Genome Sequence of Streptomyces tsukubaensis F601, a Producer of the immunosuppressant tacrolimus FK506.</title>
        <authorList>
            <person name="Zong G."/>
            <person name="Zhong C."/>
            <person name="Fu J."/>
            <person name="Qin R."/>
            <person name="Cao G."/>
        </authorList>
    </citation>
    <scope>NUCLEOTIDE SEQUENCE [LARGE SCALE GENOMIC DNA]</scope>
    <source>
        <strain evidence="2 3">F601</strain>
    </source>
</reference>
<dbReference type="Proteomes" id="UP000190539">
    <property type="component" value="Unassembled WGS sequence"/>
</dbReference>
<keyword evidence="1" id="KW-0472">Membrane</keyword>
<proteinExistence type="predicted"/>
<name>A0A1V4A1W7_9ACTN</name>
<comment type="caution">
    <text evidence="2">The sequence shown here is derived from an EMBL/GenBank/DDBJ whole genome shotgun (WGS) entry which is preliminary data.</text>
</comment>
<evidence type="ECO:0000256" key="1">
    <source>
        <dbReference type="SAM" id="Phobius"/>
    </source>
</evidence>
<dbReference type="OrthoDB" id="4350047at2"/>
<dbReference type="STRING" id="83656.B1H18_28300"/>
<evidence type="ECO:0000313" key="2">
    <source>
        <dbReference type="EMBL" id="OON72953.1"/>
    </source>
</evidence>
<keyword evidence="1" id="KW-1133">Transmembrane helix</keyword>
<evidence type="ECO:0000313" key="3">
    <source>
        <dbReference type="Proteomes" id="UP000190539"/>
    </source>
</evidence>
<organism evidence="2 3">
    <name type="scientific">Streptomyces tsukubensis</name>
    <dbReference type="NCBI Taxonomy" id="83656"/>
    <lineage>
        <taxon>Bacteria</taxon>
        <taxon>Bacillati</taxon>
        <taxon>Actinomycetota</taxon>
        <taxon>Actinomycetes</taxon>
        <taxon>Kitasatosporales</taxon>
        <taxon>Streptomycetaceae</taxon>
        <taxon>Streptomyces</taxon>
    </lineage>
</organism>
<protein>
    <submittedName>
        <fullName evidence="2">Uncharacterized protein</fullName>
    </submittedName>
</protein>
<dbReference type="AlphaFoldDB" id="A0A1V4A1W7"/>
<dbReference type="EMBL" id="MVFC01000034">
    <property type="protein sequence ID" value="OON72953.1"/>
    <property type="molecule type" value="Genomic_DNA"/>
</dbReference>
<keyword evidence="1" id="KW-0812">Transmembrane</keyword>
<feature type="transmembrane region" description="Helical" evidence="1">
    <location>
        <begin position="141"/>
        <end position="160"/>
    </location>
</feature>
<feature type="transmembrane region" description="Helical" evidence="1">
    <location>
        <begin position="103"/>
        <end position="120"/>
    </location>
</feature>